<dbReference type="InterPro" id="IPR018490">
    <property type="entry name" value="cNMP-bd_dom_sf"/>
</dbReference>
<dbReference type="PANTHER" id="PTHR23011">
    <property type="entry name" value="CYCLIC NUCLEOTIDE-BINDING DOMAIN CONTAINING PROTEIN"/>
    <property type="match status" value="1"/>
</dbReference>
<dbReference type="Gene3D" id="2.60.120.10">
    <property type="entry name" value="Jelly Rolls"/>
    <property type="match status" value="2"/>
</dbReference>
<sequence length="397" mass="45386">MFQMGSRACMDVHIWGAIEQKQSAIQMEDDKFPSKLVPITYKKPDWRTEEELKQLRNAMSSVQSYRRYSNNLQLLLAKVIRHQRFGRRRVVIKKGHIGNSFYFIYSGVVAVTKDEEGSSAFVDKEPTLIRRGAGFGEVSLLKGVKRNATIVCMEETELLVVDKEDFFAKKLDEVLKKEFEYRFSFYRSLDLLSSWSFQMIESMADHSKTEEFHYGRVIVKDTSDMANIIFMAKGRCDLLHIVDLTTCHSYKKWISQQTEFLKCDKCQFAPAAGTAAGTWSPSPAPNTEWKLGALNRSTCNRLSMTRFPRQAAPLLTPYGEIPKDLGAAVCIKVDSIHQGEIFGLNQYLGPDYLNDKRSMILVSQGAEILRVKRENFDALVDQPTLAKLKKLQNSYPR</sequence>
<comment type="caution">
    <text evidence="2">The sequence shown here is derived from an EMBL/GenBank/DDBJ whole genome shotgun (WGS) entry which is preliminary data.</text>
</comment>
<dbReference type="Pfam" id="PF00027">
    <property type="entry name" value="cNMP_binding"/>
    <property type="match status" value="1"/>
</dbReference>
<name>A0ABR0ZJI0_HUSHU</name>
<dbReference type="PROSITE" id="PS50042">
    <property type="entry name" value="CNMP_BINDING_3"/>
    <property type="match status" value="1"/>
</dbReference>
<dbReference type="EMBL" id="JAHFZB010000010">
    <property type="protein sequence ID" value="KAK6484970.1"/>
    <property type="molecule type" value="Genomic_DNA"/>
</dbReference>
<dbReference type="Proteomes" id="UP001369086">
    <property type="component" value="Unassembled WGS sequence"/>
</dbReference>
<dbReference type="InterPro" id="IPR014710">
    <property type="entry name" value="RmlC-like_jellyroll"/>
</dbReference>
<dbReference type="SMART" id="SM00100">
    <property type="entry name" value="cNMP"/>
    <property type="match status" value="1"/>
</dbReference>
<dbReference type="PANTHER" id="PTHR23011:SF43">
    <property type="entry name" value="CYCLIC NUCLEOTIDE-BINDING DOMAIN-CONTAINING PROTEIN 2"/>
    <property type="match status" value="1"/>
</dbReference>
<dbReference type="CDD" id="cd00038">
    <property type="entry name" value="CAP_ED"/>
    <property type="match status" value="1"/>
</dbReference>
<feature type="domain" description="Cyclic nucleotide-binding" evidence="1">
    <location>
        <begin position="64"/>
        <end position="166"/>
    </location>
</feature>
<keyword evidence="3" id="KW-1185">Reference proteome</keyword>
<dbReference type="InterPro" id="IPR000595">
    <property type="entry name" value="cNMP-bd_dom"/>
</dbReference>
<proteinExistence type="predicted"/>
<dbReference type="SUPFAM" id="SSF51206">
    <property type="entry name" value="cAMP-binding domain-like"/>
    <property type="match status" value="2"/>
</dbReference>
<organism evidence="2 3">
    <name type="scientific">Huso huso</name>
    <name type="common">Beluga</name>
    <name type="synonym">Acipenser huso</name>
    <dbReference type="NCBI Taxonomy" id="61971"/>
    <lineage>
        <taxon>Eukaryota</taxon>
        <taxon>Metazoa</taxon>
        <taxon>Chordata</taxon>
        <taxon>Craniata</taxon>
        <taxon>Vertebrata</taxon>
        <taxon>Euteleostomi</taxon>
        <taxon>Actinopterygii</taxon>
        <taxon>Chondrostei</taxon>
        <taxon>Acipenseriformes</taxon>
        <taxon>Acipenseridae</taxon>
        <taxon>Huso</taxon>
    </lineage>
</organism>
<gene>
    <name evidence="2" type="ORF">HHUSO_G12868</name>
</gene>
<reference evidence="2 3" key="1">
    <citation type="submission" date="2021-05" db="EMBL/GenBank/DDBJ databases">
        <authorList>
            <person name="Zahm M."/>
            <person name="Klopp C."/>
            <person name="Cabau C."/>
            <person name="Kuhl H."/>
            <person name="Suciu R."/>
            <person name="Ciorpac M."/>
            <person name="Holostenco D."/>
            <person name="Gessner J."/>
            <person name="Wuertz S."/>
            <person name="Hohne C."/>
            <person name="Stock M."/>
            <person name="Gislard M."/>
            <person name="Lluch J."/>
            <person name="Milhes M."/>
            <person name="Lampietro C."/>
            <person name="Lopez Roques C."/>
            <person name="Donnadieu C."/>
            <person name="Du K."/>
            <person name="Schartl M."/>
            <person name="Guiguen Y."/>
        </authorList>
    </citation>
    <scope>NUCLEOTIDE SEQUENCE [LARGE SCALE GENOMIC DNA]</scope>
    <source>
        <strain evidence="2">Hh-F2</strain>
        <tissue evidence="2">Blood</tissue>
    </source>
</reference>
<evidence type="ECO:0000313" key="3">
    <source>
        <dbReference type="Proteomes" id="UP001369086"/>
    </source>
</evidence>
<evidence type="ECO:0000313" key="2">
    <source>
        <dbReference type="EMBL" id="KAK6484970.1"/>
    </source>
</evidence>
<evidence type="ECO:0000259" key="1">
    <source>
        <dbReference type="PROSITE" id="PS50042"/>
    </source>
</evidence>
<accession>A0ABR0ZJI0</accession>
<protein>
    <submittedName>
        <fullName evidence="2">Cyclic nucleotide-binding domain-containing protein 2</fullName>
    </submittedName>
</protein>